<name>A0A4Q1BL96_TREME</name>
<feature type="compositionally biased region" description="Polar residues" evidence="1">
    <location>
        <begin position="122"/>
        <end position="147"/>
    </location>
</feature>
<feature type="region of interest" description="Disordered" evidence="1">
    <location>
        <begin position="40"/>
        <end position="80"/>
    </location>
</feature>
<organism evidence="2 3">
    <name type="scientific">Tremella mesenterica</name>
    <name type="common">Jelly fungus</name>
    <dbReference type="NCBI Taxonomy" id="5217"/>
    <lineage>
        <taxon>Eukaryota</taxon>
        <taxon>Fungi</taxon>
        <taxon>Dikarya</taxon>
        <taxon>Basidiomycota</taxon>
        <taxon>Agaricomycotina</taxon>
        <taxon>Tremellomycetes</taxon>
        <taxon>Tremellales</taxon>
        <taxon>Tremellaceae</taxon>
        <taxon>Tremella</taxon>
    </lineage>
</organism>
<sequence length="257" mass="29453">MSAQATSKFFRQFPSSWKSGNEPVSSGCIPNSIKNKWAQYTSNRRRNDQSNNVKLDMPTDEMGDIPPPSYQSPVKHAETQTIDEPTLTRNEDFMTVYNQQDYISQGHDTDPVFGYGPDDRSLNQNAIYSQDSSSDAGSAREPSSQIENDPLDEVVYLYTVQRGLSESELSPGGTMRKREYTQREINDLNSALSLLEVFHRDKSYGKLIGAWSYNEEKATEEDRQQFDNQLDSLYTLRQDKEFWLDLAREATRTPPWC</sequence>
<dbReference type="EMBL" id="SDIL01000048">
    <property type="protein sequence ID" value="RXK38402.1"/>
    <property type="molecule type" value="Genomic_DNA"/>
</dbReference>
<proteinExistence type="predicted"/>
<gene>
    <name evidence="2" type="ORF">M231_04311</name>
</gene>
<keyword evidence="3" id="KW-1185">Reference proteome</keyword>
<dbReference type="Proteomes" id="UP000289152">
    <property type="component" value="Unassembled WGS sequence"/>
</dbReference>
<evidence type="ECO:0000256" key="1">
    <source>
        <dbReference type="SAM" id="MobiDB-lite"/>
    </source>
</evidence>
<accession>A0A4Q1BL96</accession>
<protein>
    <submittedName>
        <fullName evidence="2">Uncharacterized protein</fullName>
    </submittedName>
</protein>
<dbReference type="InParanoid" id="A0A4Q1BL96"/>
<feature type="region of interest" description="Disordered" evidence="1">
    <location>
        <begin position="104"/>
        <end position="150"/>
    </location>
</feature>
<comment type="caution">
    <text evidence="2">The sequence shown here is derived from an EMBL/GenBank/DDBJ whole genome shotgun (WGS) entry which is preliminary data.</text>
</comment>
<evidence type="ECO:0000313" key="3">
    <source>
        <dbReference type="Proteomes" id="UP000289152"/>
    </source>
</evidence>
<dbReference type="VEuPathDB" id="FungiDB:TREMEDRAFT_59205"/>
<reference evidence="2 3" key="1">
    <citation type="submission" date="2016-06" db="EMBL/GenBank/DDBJ databases">
        <title>Evolution of pathogenesis and genome organization in the Tremellales.</title>
        <authorList>
            <person name="Cuomo C."/>
            <person name="Litvintseva A."/>
            <person name="Heitman J."/>
            <person name="Chen Y."/>
            <person name="Sun S."/>
            <person name="Springer D."/>
            <person name="Dromer F."/>
            <person name="Young S."/>
            <person name="Zeng Q."/>
            <person name="Chapman S."/>
            <person name="Gujja S."/>
            <person name="Saif S."/>
            <person name="Birren B."/>
        </authorList>
    </citation>
    <scope>NUCLEOTIDE SEQUENCE [LARGE SCALE GENOMIC DNA]</scope>
    <source>
        <strain evidence="2 3">ATCC 28783</strain>
    </source>
</reference>
<dbReference type="AlphaFoldDB" id="A0A4Q1BL96"/>
<evidence type="ECO:0000313" key="2">
    <source>
        <dbReference type="EMBL" id="RXK38402.1"/>
    </source>
</evidence>